<protein>
    <submittedName>
        <fullName evidence="2">TMP repeat protein</fullName>
    </submittedName>
</protein>
<gene>
    <name evidence="2" type="ORF">HMPREF3187_01555</name>
</gene>
<reference evidence="2 3" key="1">
    <citation type="submission" date="2016-01" db="EMBL/GenBank/DDBJ databases">
        <authorList>
            <person name="Oliw E.H."/>
        </authorList>
    </citation>
    <scope>NUCLEOTIDE SEQUENCE [LARGE SCALE GENOMIC DNA]</scope>
    <source>
        <strain evidence="2 3">KA00635</strain>
    </source>
</reference>
<evidence type="ECO:0000313" key="2">
    <source>
        <dbReference type="EMBL" id="KXB34053.1"/>
    </source>
</evidence>
<dbReference type="PANTHER" id="PTHR37813:SF1">
    <property type="entry name" value="FELS-2 PROPHAGE PROTEIN"/>
    <property type="match status" value="1"/>
</dbReference>
<proteinExistence type="predicted"/>
<keyword evidence="1" id="KW-1133">Transmembrane helix</keyword>
<comment type="caution">
    <text evidence="2">The sequence shown here is derived from an EMBL/GenBank/DDBJ whole genome shotgun (WGS) entry which is preliminary data.</text>
</comment>
<keyword evidence="1" id="KW-0472">Membrane</keyword>
<sequence>MERLLADATKLTGVKYDISNFSDVISAIHVVQENLDITGTTAKEAATTVSGSFGMMKASFKDLLGNLAQGKDIDRAMENLVKSTGTFLFKNLIPMLGRIFKSIPQAIRAGLAAAGPEIKAELSNVFGEGVANTIVKVATVIGPLIPIITKTAIAFLLFKLSTKAILGTTGALIGLPDKVLKVAESIETLATTTTKLPKTLSKLSKMPSELMTALELLKGSIGQVITNAGKLPIIGPIIQKVSKMVVGAFNLIAAHPVVAAILAIIAVFVLLYTKCEWFRNGVNEIFSSLGEFMTGVWESITTTLTQAWESLVLTAQTIFEPFKEIFTTMWDGIVETFTATWEGFKEAATMIWDGLVSIAQGAFEMLKAVIVGPILIVCDILTGNWQQLGADLEVIWNAISSAAGSIWNGIKSVVSGLVKGLVTDLSARWNLFKAMFTAILESVTVIASGAWNSIKDTVVNTCNSIVEGAQRAWEDLTSSVSDTVERVKDFFGRLSEIDLFEAGAAIMEGFLNGLKSLWSDITNFIGDIAEWIREHKGPLSYDRKLLIPAGKAIMEGLDEGLHERFQGVKTTVSNMGEELSKSFDVVDLNSAIDDKVKPSVSVQNLRESGLSGDLVVDNQRDQSDQVLAQLIAISDYIKQISEKDPNVYIDGEVAGATIGPHIQKTKERWDKYNSRREGVFI</sequence>
<keyword evidence="1" id="KW-0812">Transmembrane</keyword>
<evidence type="ECO:0000313" key="3">
    <source>
        <dbReference type="Proteomes" id="UP000070422"/>
    </source>
</evidence>
<dbReference type="PANTHER" id="PTHR37813">
    <property type="entry name" value="FELS-2 PROPHAGE PROTEIN"/>
    <property type="match status" value="1"/>
</dbReference>
<feature type="transmembrane region" description="Helical" evidence="1">
    <location>
        <begin position="248"/>
        <end position="272"/>
    </location>
</feature>
<dbReference type="Gene3D" id="1.20.120.20">
    <property type="entry name" value="Apolipoprotein"/>
    <property type="match status" value="2"/>
</dbReference>
<dbReference type="PATRIC" id="fig|87541.4.peg.1542"/>
<dbReference type="EMBL" id="LSCQ01000086">
    <property type="protein sequence ID" value="KXB34053.1"/>
    <property type="molecule type" value="Genomic_DNA"/>
</dbReference>
<accession>A0A133XSZ1</accession>
<dbReference type="AlphaFoldDB" id="A0A133XSZ1"/>
<organism evidence="2 3">
    <name type="scientific">Aerococcus christensenii</name>
    <dbReference type="NCBI Taxonomy" id="87541"/>
    <lineage>
        <taxon>Bacteria</taxon>
        <taxon>Bacillati</taxon>
        <taxon>Bacillota</taxon>
        <taxon>Bacilli</taxon>
        <taxon>Lactobacillales</taxon>
        <taxon>Aerococcaceae</taxon>
        <taxon>Aerococcus</taxon>
    </lineage>
</organism>
<evidence type="ECO:0000256" key="1">
    <source>
        <dbReference type="SAM" id="Phobius"/>
    </source>
</evidence>
<name>A0A133XSZ1_9LACT</name>
<dbReference type="Proteomes" id="UP000070422">
    <property type="component" value="Unassembled WGS sequence"/>
</dbReference>